<evidence type="ECO:0000256" key="1">
    <source>
        <dbReference type="SAM" id="MobiDB-lite"/>
    </source>
</evidence>
<dbReference type="EMBL" id="UYIO01000001">
    <property type="protein sequence ID" value="VDG76135.1"/>
    <property type="molecule type" value="Genomic_DNA"/>
</dbReference>
<organism evidence="3 4">
    <name type="scientific">Actinobaculum suis</name>
    <dbReference type="NCBI Taxonomy" id="1657"/>
    <lineage>
        <taxon>Bacteria</taxon>
        <taxon>Bacillati</taxon>
        <taxon>Actinomycetota</taxon>
        <taxon>Actinomycetes</taxon>
        <taxon>Actinomycetales</taxon>
        <taxon>Actinomycetaceae</taxon>
        <taxon>Actinobaculum</taxon>
    </lineage>
</organism>
<dbReference type="AlphaFoldDB" id="A0A7Z9C8A1"/>
<gene>
    <name evidence="3" type="ORF">NCTC10327_00804</name>
</gene>
<comment type="caution">
    <text evidence="3">The sequence shown here is derived from an EMBL/GenBank/DDBJ whole genome shotgun (WGS) entry which is preliminary data.</text>
</comment>
<keyword evidence="2" id="KW-0812">Transmembrane</keyword>
<evidence type="ECO:0000313" key="3">
    <source>
        <dbReference type="EMBL" id="VDG76135.1"/>
    </source>
</evidence>
<feature type="transmembrane region" description="Helical" evidence="2">
    <location>
        <begin position="69"/>
        <end position="90"/>
    </location>
</feature>
<protein>
    <submittedName>
        <fullName evidence="3">Uncharacterized protein</fullName>
    </submittedName>
</protein>
<accession>A0A7Z9C8A1</accession>
<sequence>MRAKPRPQARINNLAKPSREHPGRGSSGKVLSGKEPFAKEPCAKRPFDKEFFAKGSFGPAASGGEQGSAVVGFAMLAGAIIFLFLALAYIGAHVWIQRQANDAALRAARTIAVDNSPHSIELARQQLARDLPQCACKLEAKLQQQGGLAQVEAQISGEIYMFGPAGQPLRATAHALVEWQ</sequence>
<keyword evidence="2" id="KW-0472">Membrane</keyword>
<dbReference type="RefSeq" id="WP_185933882.1">
    <property type="nucleotide sequence ID" value="NZ_UYIO01000001.1"/>
</dbReference>
<evidence type="ECO:0000313" key="4">
    <source>
        <dbReference type="Proteomes" id="UP000269974"/>
    </source>
</evidence>
<feature type="region of interest" description="Disordered" evidence="1">
    <location>
        <begin position="1"/>
        <end position="41"/>
    </location>
</feature>
<reference evidence="3 4" key="1">
    <citation type="submission" date="2018-11" db="EMBL/GenBank/DDBJ databases">
        <authorList>
            <consortium name="Pathogen Informatics"/>
        </authorList>
    </citation>
    <scope>NUCLEOTIDE SEQUENCE [LARGE SCALE GENOMIC DNA]</scope>
    <source>
        <strain evidence="3 4">NCTC10327</strain>
    </source>
</reference>
<dbReference type="Proteomes" id="UP000269974">
    <property type="component" value="Unassembled WGS sequence"/>
</dbReference>
<evidence type="ECO:0000256" key="2">
    <source>
        <dbReference type="SAM" id="Phobius"/>
    </source>
</evidence>
<name>A0A7Z9C8A1_9ACTO</name>
<keyword evidence="2" id="KW-1133">Transmembrane helix</keyword>
<proteinExistence type="predicted"/>